<evidence type="ECO:0000313" key="6">
    <source>
        <dbReference type="Proteomes" id="UP000426265"/>
    </source>
</evidence>
<reference evidence="4 6" key="3">
    <citation type="submission" date="2019-11" db="EMBL/GenBank/DDBJ databases">
        <authorList>
            <person name="Jiao W.-B."/>
            <person name="Schneeberger K."/>
        </authorList>
    </citation>
    <scope>NUCLEOTIDE SEQUENCE [LARGE SCALE GENOMIC DNA]</scope>
    <source>
        <strain evidence="6">cv. An-1</strain>
        <strain evidence="7">cv. C24</strain>
    </source>
</reference>
<dbReference type="OrthoDB" id="1109811at2759"/>
<evidence type="ECO:0000313" key="2">
    <source>
        <dbReference type="EMBL" id="CAA0407540.1"/>
    </source>
</evidence>
<proteinExistence type="predicted"/>
<dbReference type="AlphaFoldDB" id="A0A178UCI7"/>
<reference evidence="5" key="1">
    <citation type="journal article" date="2016" name="Proc. Natl. Acad. Sci. U.S.A.">
        <title>Chromosome-level assembly of Arabidopsis thaliana Ler reveals the extent of translocation and inversion polymorphisms.</title>
        <authorList>
            <person name="Zapata L."/>
            <person name="Ding J."/>
            <person name="Willing E.M."/>
            <person name="Hartwig B."/>
            <person name="Bezdan D."/>
            <person name="Jiao W.B."/>
            <person name="Patel V."/>
            <person name="Velikkakam James G."/>
            <person name="Koornneef M."/>
            <person name="Ossowski S."/>
            <person name="Schneeberger K."/>
        </authorList>
    </citation>
    <scope>NUCLEOTIDE SEQUENCE [LARGE SCALE GENOMIC DNA]</scope>
    <source>
        <strain evidence="5">cv. Landsberg erecta</strain>
    </source>
</reference>
<name>A0A178UCI7_ARATH</name>
<accession>A0A178UCI7</accession>
<organism evidence="3 5">
    <name type="scientific">Arabidopsis thaliana</name>
    <name type="common">Mouse-ear cress</name>
    <dbReference type="NCBI Taxonomy" id="3702"/>
    <lineage>
        <taxon>Eukaryota</taxon>
        <taxon>Viridiplantae</taxon>
        <taxon>Streptophyta</taxon>
        <taxon>Embryophyta</taxon>
        <taxon>Tracheophyta</taxon>
        <taxon>Spermatophyta</taxon>
        <taxon>Magnoliopsida</taxon>
        <taxon>eudicotyledons</taxon>
        <taxon>Gunneridae</taxon>
        <taxon>Pentapetalae</taxon>
        <taxon>rosids</taxon>
        <taxon>malvids</taxon>
        <taxon>Brassicales</taxon>
        <taxon>Brassicaceae</taxon>
        <taxon>Camelineae</taxon>
        <taxon>Arabidopsis</taxon>
    </lineage>
</organism>
<evidence type="ECO:0000256" key="1">
    <source>
        <dbReference type="SAM" id="SignalP"/>
    </source>
</evidence>
<evidence type="ECO:0000313" key="4">
    <source>
        <dbReference type="EMBL" id="VYS69285.1"/>
    </source>
</evidence>
<gene>
    <name evidence="3" type="ordered locus">AXX17_At5g42800</name>
    <name evidence="4" type="ORF">AN1_LOCUS24671</name>
    <name evidence="2" type="ORF">C24_LOCUS24506</name>
</gene>
<sequence length="72" mass="7623">MEKKSASQLGLVVFLLVFLLVPTHTESSLPSQQESLPVIGSSRRLMSTYKTNSNIDFGGSISGQAGGGQQNP</sequence>
<protein>
    <recommendedName>
        <fullName evidence="8">Transmembrane protein</fullName>
    </recommendedName>
</protein>
<evidence type="ECO:0000313" key="5">
    <source>
        <dbReference type="Proteomes" id="UP000078284"/>
    </source>
</evidence>
<accession>A0A5S9YAY6</accession>
<evidence type="ECO:0008006" key="8">
    <source>
        <dbReference type="Google" id="ProtNLM"/>
    </source>
</evidence>
<feature type="chain" id="PRO_5036302653" description="Transmembrane protein" evidence="1">
    <location>
        <begin position="26"/>
        <end position="72"/>
    </location>
</feature>
<dbReference type="Proteomes" id="UP000426265">
    <property type="component" value="Unassembled WGS sequence"/>
</dbReference>
<dbReference type="Proteomes" id="UP000078284">
    <property type="component" value="Chromosome 5"/>
</dbReference>
<reference evidence="3" key="2">
    <citation type="submission" date="2016-03" db="EMBL/GenBank/DDBJ databases">
        <title>Full-length assembly of Arabidopsis thaliana Ler reveals the complement of translocations and inversions.</title>
        <authorList>
            <person name="Zapata L."/>
            <person name="Schneeberger K."/>
            <person name="Ossowski S."/>
        </authorList>
    </citation>
    <scope>NUCLEOTIDE SEQUENCE [LARGE SCALE GENOMIC DNA]</scope>
    <source>
        <tissue evidence="3">Leaf</tissue>
    </source>
</reference>
<dbReference type="EMBL" id="CACSHJ010000096">
    <property type="protein sequence ID" value="CAA0407540.1"/>
    <property type="molecule type" value="Genomic_DNA"/>
</dbReference>
<evidence type="ECO:0000313" key="7">
    <source>
        <dbReference type="Proteomes" id="UP000434276"/>
    </source>
</evidence>
<dbReference type="Proteomes" id="UP000434276">
    <property type="component" value="Unassembled WGS sequence"/>
</dbReference>
<evidence type="ECO:0000313" key="3">
    <source>
        <dbReference type="EMBL" id="OAO90822.1"/>
    </source>
</evidence>
<keyword evidence="1" id="KW-0732">Signal</keyword>
<dbReference type="EMBL" id="CACRSJ010000110">
    <property type="protein sequence ID" value="VYS69285.1"/>
    <property type="molecule type" value="Genomic_DNA"/>
</dbReference>
<dbReference type="EMBL" id="LUHQ01000005">
    <property type="protein sequence ID" value="OAO90822.1"/>
    <property type="molecule type" value="Genomic_DNA"/>
</dbReference>
<dbReference type="ExpressionAtlas" id="A0A178UCI7">
    <property type="expression patterns" value="baseline and differential"/>
</dbReference>
<feature type="signal peptide" evidence="1">
    <location>
        <begin position="1"/>
        <end position="25"/>
    </location>
</feature>